<dbReference type="NCBIfam" id="NF005977">
    <property type="entry name" value="PRK08068.1"/>
    <property type="match status" value="1"/>
</dbReference>
<organism evidence="5 6">
    <name type="scientific">Saccharococcus caldoxylosilyticus</name>
    <dbReference type="NCBI Taxonomy" id="81408"/>
    <lineage>
        <taxon>Bacteria</taxon>
        <taxon>Bacillati</taxon>
        <taxon>Bacillota</taxon>
        <taxon>Bacilli</taxon>
        <taxon>Bacillales</taxon>
        <taxon>Anoxybacillaceae</taxon>
        <taxon>Saccharococcus</taxon>
    </lineage>
</organism>
<dbReference type="InterPro" id="IPR015424">
    <property type="entry name" value="PyrdxlP-dep_Trfase"/>
</dbReference>
<dbReference type="Gene3D" id="3.90.1150.10">
    <property type="entry name" value="Aspartate Aminotransferase, domain 1"/>
    <property type="match status" value="1"/>
</dbReference>
<dbReference type="CDD" id="cd00609">
    <property type="entry name" value="AAT_like"/>
    <property type="match status" value="1"/>
</dbReference>
<keyword evidence="3" id="KW-0808">Transferase</keyword>
<dbReference type="GO" id="GO:0030170">
    <property type="term" value="F:pyridoxal phosphate binding"/>
    <property type="evidence" value="ECO:0007669"/>
    <property type="project" value="InterPro"/>
</dbReference>
<dbReference type="PATRIC" id="fig|81408.3.peg.3773"/>
<evidence type="ECO:0000256" key="3">
    <source>
        <dbReference type="ARBA" id="ARBA00022679"/>
    </source>
</evidence>
<dbReference type="GO" id="GO:0008483">
    <property type="term" value="F:transaminase activity"/>
    <property type="evidence" value="ECO:0007669"/>
    <property type="project" value="UniProtKB-KW"/>
</dbReference>
<dbReference type="PANTHER" id="PTHR42832">
    <property type="entry name" value="AMINO ACID AMINOTRANSFERASE"/>
    <property type="match status" value="1"/>
</dbReference>
<comment type="cofactor">
    <cofactor evidence="1">
        <name>pyridoxal 5'-phosphate</name>
        <dbReference type="ChEBI" id="CHEBI:597326"/>
    </cofactor>
</comment>
<dbReference type="SUPFAM" id="SSF53383">
    <property type="entry name" value="PLP-dependent transferases"/>
    <property type="match status" value="1"/>
</dbReference>
<dbReference type="Pfam" id="PF00155">
    <property type="entry name" value="Aminotran_1_2"/>
    <property type="match status" value="1"/>
</dbReference>
<dbReference type="eggNOG" id="COG0436">
    <property type="taxonomic scope" value="Bacteria"/>
</dbReference>
<dbReference type="AlphaFoldDB" id="A0A150LLW7"/>
<protein>
    <recommendedName>
        <fullName evidence="4">Aminotransferase class I/classII large domain-containing protein</fullName>
    </recommendedName>
</protein>
<evidence type="ECO:0000313" key="5">
    <source>
        <dbReference type="EMBL" id="KYD13317.1"/>
    </source>
</evidence>
<comment type="caution">
    <text evidence="5">The sequence shown here is derived from an EMBL/GenBank/DDBJ whole genome shotgun (WGS) entry which is preliminary data.</text>
</comment>
<sequence length="418" mass="46251">MIFTIYDVALEFQEIFEKVLSMTKQFPLSDLLEGLPKQFFASLVAKVAKKIAEGYDVINLGQGNPDQPTPPHIVEAMQKAVANPKYHKYSPFQGYSFLKQAVAEFYKREYGVTVDPKKEVAVLFGGKAGLVEIPQCLVNPGDIVLVPDPGYPDYWSGIALARAKMVMMPLRAEHEFLPDYSDIPRHIAEKAKLMFLNYPNNPTGATASQEFFEETVSFAAKHGICVVHDFAYGAIGFDGKKPVSFLQAEGAKDIGVEIYTFSKTYNMAGWRVAFAVGNESVIAAINLLQDHLYVSLFGAIQEAAATALLSSQRCVEELVSLYESRRNTFIAALRQIGWDVVPPKGSFFAWLPVPHGWTSERFSDYLLEKAHVAVAPGIGFGEHGEGYVRVGLLTSEARLQEAAERIGKLCLFKSEKSD</sequence>
<feature type="domain" description="Aminotransferase class I/classII large" evidence="4">
    <location>
        <begin position="56"/>
        <end position="406"/>
    </location>
</feature>
<dbReference type="Proteomes" id="UP000075455">
    <property type="component" value="Unassembled WGS sequence"/>
</dbReference>
<dbReference type="InterPro" id="IPR015422">
    <property type="entry name" value="PyrdxlP-dep_Trfase_small"/>
</dbReference>
<dbReference type="PANTHER" id="PTHR42832:SF3">
    <property type="entry name" value="L-GLUTAMINE--4-(METHYLSULFANYL)-2-OXOBUTANOATE AMINOTRANSFERASE"/>
    <property type="match status" value="1"/>
</dbReference>
<dbReference type="InterPro" id="IPR050881">
    <property type="entry name" value="LL-DAP_aminotransferase"/>
</dbReference>
<dbReference type="EMBL" id="LQYS01000049">
    <property type="protein sequence ID" value="KYD13317.1"/>
    <property type="molecule type" value="Genomic_DNA"/>
</dbReference>
<reference evidence="5 6" key="1">
    <citation type="submission" date="2016-01" db="EMBL/GenBank/DDBJ databases">
        <title>Draft Genome Sequences of Seven Thermophilic Sporeformers Isolated from Foods.</title>
        <authorList>
            <person name="Berendsen E.M."/>
            <person name="Wells-Bennik M.H."/>
            <person name="Krawcyk A.O."/>
            <person name="De Jong A."/>
            <person name="Holsappel S."/>
            <person name="Eijlander R.T."/>
            <person name="Kuipers O.P."/>
        </authorList>
    </citation>
    <scope>NUCLEOTIDE SEQUENCE [LARGE SCALE GENOMIC DNA]</scope>
    <source>
        <strain evidence="5 6">B4119</strain>
    </source>
</reference>
<dbReference type="STRING" id="81408.B4119_0941"/>
<proteinExistence type="predicted"/>
<evidence type="ECO:0000256" key="2">
    <source>
        <dbReference type="ARBA" id="ARBA00022576"/>
    </source>
</evidence>
<dbReference type="InterPro" id="IPR004839">
    <property type="entry name" value="Aminotransferase_I/II_large"/>
</dbReference>
<dbReference type="Gene3D" id="3.40.640.10">
    <property type="entry name" value="Type I PLP-dependent aspartate aminotransferase-like (Major domain)"/>
    <property type="match status" value="1"/>
</dbReference>
<dbReference type="InterPro" id="IPR015421">
    <property type="entry name" value="PyrdxlP-dep_Trfase_major"/>
</dbReference>
<accession>A0A150LLW7</accession>
<evidence type="ECO:0000256" key="1">
    <source>
        <dbReference type="ARBA" id="ARBA00001933"/>
    </source>
</evidence>
<evidence type="ECO:0000259" key="4">
    <source>
        <dbReference type="Pfam" id="PF00155"/>
    </source>
</evidence>
<name>A0A150LLW7_9BACL</name>
<keyword evidence="2" id="KW-0032">Aminotransferase</keyword>
<gene>
    <name evidence="5" type="ORF">B4119_0941</name>
</gene>
<evidence type="ECO:0000313" key="6">
    <source>
        <dbReference type="Proteomes" id="UP000075455"/>
    </source>
</evidence>